<sequence length="226" mass="24901">MLSYYISQLRSILYVTPVMLLAIIVHECAHGWVSDKLGDPTPRMSGRLTLNPLKHLDPMGTLCLLVFHMGWANPVPINPYYYKDRKKGLILVSLAGPIANMLLACISILLEGLLLLYAPNTVFFQTLAVLFWYSAVLNVGLGVFNLIPIPPLDGSHVLGELSDKAAEIYNRYRPYWSIVLILLLISGVLSRPLTVIDNAVLSGMQTAIFNLLSLLVHTGNAMSGVL</sequence>
<comment type="caution">
    <text evidence="15">The sequence shown here is derived from an EMBL/GenBank/DDBJ whole genome shotgun (WGS) entry which is preliminary data.</text>
</comment>
<feature type="transmembrane region" description="Helical" evidence="13">
    <location>
        <begin position="174"/>
        <end position="193"/>
    </location>
</feature>
<evidence type="ECO:0000256" key="5">
    <source>
        <dbReference type="ARBA" id="ARBA00022670"/>
    </source>
</evidence>
<feature type="transmembrane region" description="Helical" evidence="13">
    <location>
        <begin position="12"/>
        <end position="33"/>
    </location>
</feature>
<evidence type="ECO:0000256" key="4">
    <source>
        <dbReference type="ARBA" id="ARBA00022475"/>
    </source>
</evidence>
<dbReference type="Proteomes" id="UP001470288">
    <property type="component" value="Unassembled WGS sequence"/>
</dbReference>
<protein>
    <submittedName>
        <fullName evidence="15">Site-2 protease family protein</fullName>
    </submittedName>
</protein>
<keyword evidence="16" id="KW-1185">Reference proteome</keyword>
<evidence type="ECO:0000256" key="11">
    <source>
        <dbReference type="ARBA" id="ARBA00023049"/>
    </source>
</evidence>
<feature type="domain" description="Peptidase M50" evidence="14">
    <location>
        <begin position="114"/>
        <end position="185"/>
    </location>
</feature>
<keyword evidence="9" id="KW-0862">Zinc</keyword>
<dbReference type="GO" id="GO:0008233">
    <property type="term" value="F:peptidase activity"/>
    <property type="evidence" value="ECO:0007669"/>
    <property type="project" value="UniProtKB-KW"/>
</dbReference>
<keyword evidence="5 15" id="KW-0645">Protease</keyword>
<comment type="similarity">
    <text evidence="3">Belongs to the peptidase M50B family.</text>
</comment>
<evidence type="ECO:0000313" key="15">
    <source>
        <dbReference type="EMBL" id="MEQ2578196.1"/>
    </source>
</evidence>
<feature type="transmembrane region" description="Helical" evidence="13">
    <location>
        <begin position="122"/>
        <end position="147"/>
    </location>
</feature>
<evidence type="ECO:0000256" key="3">
    <source>
        <dbReference type="ARBA" id="ARBA00007931"/>
    </source>
</evidence>
<name>A0ABV1HZ31_9FIRM</name>
<keyword evidence="12 13" id="KW-0472">Membrane</keyword>
<organism evidence="15 16">
    <name type="scientific">Hominiventricola aquisgranensis</name>
    <dbReference type="NCBI Taxonomy" id="3133164"/>
    <lineage>
        <taxon>Bacteria</taxon>
        <taxon>Bacillati</taxon>
        <taxon>Bacillota</taxon>
        <taxon>Clostridia</taxon>
        <taxon>Lachnospirales</taxon>
        <taxon>Lachnospiraceae</taxon>
        <taxon>Hominiventricola</taxon>
    </lineage>
</organism>
<dbReference type="InterPro" id="IPR008915">
    <property type="entry name" value="Peptidase_M50"/>
</dbReference>
<evidence type="ECO:0000256" key="2">
    <source>
        <dbReference type="ARBA" id="ARBA00004651"/>
    </source>
</evidence>
<keyword evidence="7" id="KW-0479">Metal-binding</keyword>
<keyword evidence="8" id="KW-0378">Hydrolase</keyword>
<dbReference type="PANTHER" id="PTHR35864:SF1">
    <property type="entry name" value="ZINC METALLOPROTEASE YWHC-RELATED"/>
    <property type="match status" value="1"/>
</dbReference>
<keyword evidence="6 13" id="KW-0812">Transmembrane</keyword>
<dbReference type="GO" id="GO:0006508">
    <property type="term" value="P:proteolysis"/>
    <property type="evidence" value="ECO:0007669"/>
    <property type="project" value="UniProtKB-KW"/>
</dbReference>
<evidence type="ECO:0000256" key="10">
    <source>
        <dbReference type="ARBA" id="ARBA00022989"/>
    </source>
</evidence>
<evidence type="ECO:0000313" key="16">
    <source>
        <dbReference type="Proteomes" id="UP001470288"/>
    </source>
</evidence>
<reference evidence="15 16" key="1">
    <citation type="submission" date="2024-03" db="EMBL/GenBank/DDBJ databases">
        <title>Human intestinal bacterial collection.</title>
        <authorList>
            <person name="Pauvert C."/>
            <person name="Hitch T.C.A."/>
            <person name="Clavel T."/>
        </authorList>
    </citation>
    <scope>NUCLEOTIDE SEQUENCE [LARGE SCALE GENOMIC DNA]</scope>
    <source>
        <strain evidence="15 16">CLA-AA-H78B</strain>
    </source>
</reference>
<dbReference type="RefSeq" id="WP_349144013.1">
    <property type="nucleotide sequence ID" value="NZ_JBBMFC010000006.1"/>
</dbReference>
<evidence type="ECO:0000256" key="6">
    <source>
        <dbReference type="ARBA" id="ARBA00022692"/>
    </source>
</evidence>
<feature type="transmembrane region" description="Helical" evidence="13">
    <location>
        <begin position="59"/>
        <end position="77"/>
    </location>
</feature>
<keyword evidence="10 13" id="KW-1133">Transmembrane helix</keyword>
<dbReference type="InterPro" id="IPR044537">
    <property type="entry name" value="Rip2-like"/>
</dbReference>
<comment type="subcellular location">
    <subcellularLocation>
        <location evidence="2">Cell membrane</location>
        <topology evidence="2">Multi-pass membrane protein</topology>
    </subcellularLocation>
</comment>
<accession>A0ABV1HZ31</accession>
<proteinExistence type="inferred from homology"/>
<gene>
    <name evidence="15" type="ORF">WMO62_04960</name>
</gene>
<evidence type="ECO:0000256" key="7">
    <source>
        <dbReference type="ARBA" id="ARBA00022723"/>
    </source>
</evidence>
<evidence type="ECO:0000256" key="12">
    <source>
        <dbReference type="ARBA" id="ARBA00023136"/>
    </source>
</evidence>
<comment type="cofactor">
    <cofactor evidence="1">
        <name>Zn(2+)</name>
        <dbReference type="ChEBI" id="CHEBI:29105"/>
    </cofactor>
</comment>
<dbReference type="Pfam" id="PF02163">
    <property type="entry name" value="Peptidase_M50"/>
    <property type="match status" value="1"/>
</dbReference>
<evidence type="ECO:0000256" key="9">
    <source>
        <dbReference type="ARBA" id="ARBA00022833"/>
    </source>
</evidence>
<evidence type="ECO:0000256" key="13">
    <source>
        <dbReference type="SAM" id="Phobius"/>
    </source>
</evidence>
<dbReference type="PANTHER" id="PTHR35864">
    <property type="entry name" value="ZINC METALLOPROTEASE MJ0611-RELATED"/>
    <property type="match status" value="1"/>
</dbReference>
<keyword evidence="4" id="KW-1003">Cell membrane</keyword>
<feature type="transmembrane region" description="Helical" evidence="13">
    <location>
        <begin position="89"/>
        <end position="110"/>
    </location>
</feature>
<dbReference type="EMBL" id="JBBMFC010000006">
    <property type="protein sequence ID" value="MEQ2578196.1"/>
    <property type="molecule type" value="Genomic_DNA"/>
</dbReference>
<dbReference type="CDD" id="cd06158">
    <property type="entry name" value="S2P-M50_like_1"/>
    <property type="match status" value="1"/>
</dbReference>
<evidence type="ECO:0000256" key="1">
    <source>
        <dbReference type="ARBA" id="ARBA00001947"/>
    </source>
</evidence>
<evidence type="ECO:0000259" key="14">
    <source>
        <dbReference type="Pfam" id="PF02163"/>
    </source>
</evidence>
<keyword evidence="11" id="KW-0482">Metalloprotease</keyword>
<evidence type="ECO:0000256" key="8">
    <source>
        <dbReference type="ARBA" id="ARBA00022801"/>
    </source>
</evidence>
<dbReference type="InterPro" id="IPR052348">
    <property type="entry name" value="Metallopeptidase_M50B"/>
</dbReference>